<dbReference type="AlphaFoldDB" id="A0A6N0NVW4"/>
<accession>A0A6N0NVW4</accession>
<evidence type="ECO:0000256" key="1">
    <source>
        <dbReference type="SAM" id="MobiDB-lite"/>
    </source>
</evidence>
<dbReference type="Proteomes" id="UP000509301">
    <property type="component" value="Chromosome"/>
</dbReference>
<sequence>MRNVIIRLTDDELRKLEEEARSEGFVLITDYIKFKLFGSSAIPTKERGSSTTSVEDALNPITVELLNLKKKLGELAEKVDIIESELTESKQRTQVQESRREFREEKRPIQQEQKKSVMDYLREQKVMYERKLRSIRDPDSFFEKLERNGAKVLYTPEERIAVDPKFYDSFVNKLSKIDTSDETEVQQRLSAEEHELFQKLRKAGSIYFDNQSKSWKLTSNASSKI</sequence>
<name>A0A6N0NVW4_9CREN</name>
<dbReference type="OrthoDB" id="42408at2157"/>
<proteinExistence type="predicted"/>
<dbReference type="EMBL" id="CP049074">
    <property type="protein sequence ID" value="QKQ99992.1"/>
    <property type="molecule type" value="Genomic_DNA"/>
</dbReference>
<keyword evidence="3" id="KW-1185">Reference proteome</keyword>
<feature type="region of interest" description="Disordered" evidence="1">
    <location>
        <begin position="90"/>
        <end position="109"/>
    </location>
</feature>
<dbReference type="RefSeq" id="WP_174630539.1">
    <property type="nucleotide sequence ID" value="NZ_CP049074.1"/>
</dbReference>
<evidence type="ECO:0000313" key="3">
    <source>
        <dbReference type="Proteomes" id="UP000509301"/>
    </source>
</evidence>
<dbReference type="KEGG" id="mten:GWK48_06005"/>
<reference evidence="2 3" key="1">
    <citation type="submission" date="2020-02" db="EMBL/GenBank/DDBJ databases">
        <title>Comparative genome analysis reveals the metabolism and evolution of the thermophilic archaeal genus Metallosphaera.</title>
        <authorList>
            <person name="Jiang C."/>
        </authorList>
    </citation>
    <scope>NUCLEOTIDE SEQUENCE [LARGE SCALE GENOMIC DNA]</scope>
    <source>
        <strain evidence="2 3">Ric-A</strain>
    </source>
</reference>
<gene>
    <name evidence="2" type="ORF">GWK48_06005</name>
</gene>
<evidence type="ECO:0008006" key="4">
    <source>
        <dbReference type="Google" id="ProtNLM"/>
    </source>
</evidence>
<dbReference type="GeneID" id="55641485"/>
<protein>
    <recommendedName>
        <fullName evidence="4">CopG family transcriptional regulator</fullName>
    </recommendedName>
</protein>
<evidence type="ECO:0000313" key="2">
    <source>
        <dbReference type="EMBL" id="QKQ99992.1"/>
    </source>
</evidence>
<organism evidence="2 3">
    <name type="scientific">Metallosphaera tengchongensis</name>
    <dbReference type="NCBI Taxonomy" id="1532350"/>
    <lineage>
        <taxon>Archaea</taxon>
        <taxon>Thermoproteota</taxon>
        <taxon>Thermoprotei</taxon>
        <taxon>Sulfolobales</taxon>
        <taxon>Sulfolobaceae</taxon>
        <taxon>Metallosphaera</taxon>
    </lineage>
</organism>